<keyword evidence="2" id="KW-1185">Reference proteome</keyword>
<dbReference type="AlphaFoldDB" id="L1NEF2"/>
<comment type="caution">
    <text evidence="1">The sequence shown here is derived from an EMBL/GenBank/DDBJ whole genome shotgun (WGS) entry which is preliminary data.</text>
</comment>
<dbReference type="STRING" id="1127699.HMPREF9151_01011"/>
<evidence type="ECO:0000313" key="2">
    <source>
        <dbReference type="Proteomes" id="UP000010433"/>
    </source>
</evidence>
<reference evidence="1 2" key="1">
    <citation type="submission" date="2012-05" db="EMBL/GenBank/DDBJ databases">
        <authorList>
            <person name="Weinstock G."/>
            <person name="Sodergren E."/>
            <person name="Lobos E.A."/>
            <person name="Fulton L."/>
            <person name="Fulton R."/>
            <person name="Courtney L."/>
            <person name="Fronick C."/>
            <person name="O'Laughlin M."/>
            <person name="Godfrey J."/>
            <person name="Wilson R.M."/>
            <person name="Miner T."/>
            <person name="Farmer C."/>
            <person name="Delehaunty K."/>
            <person name="Cordes M."/>
            <person name="Minx P."/>
            <person name="Tomlinson C."/>
            <person name="Chen J."/>
            <person name="Wollam A."/>
            <person name="Pepin K.H."/>
            <person name="Bhonagiri V."/>
            <person name="Zhang X."/>
            <person name="Suruliraj S."/>
            <person name="Warren W."/>
            <person name="Mitreva M."/>
            <person name="Mardis E.R."/>
            <person name="Wilson R.K."/>
        </authorList>
    </citation>
    <scope>NUCLEOTIDE SEQUENCE [LARGE SCALE GENOMIC DNA]</scope>
    <source>
        <strain evidence="1 2">F0055</strain>
    </source>
</reference>
<accession>L1NEF2</accession>
<proteinExistence type="predicted"/>
<gene>
    <name evidence="1" type="ORF">HMPREF9151_01011</name>
</gene>
<dbReference type="Proteomes" id="UP000010433">
    <property type="component" value="Unassembled WGS sequence"/>
</dbReference>
<dbReference type="EMBL" id="AMEP01000067">
    <property type="protein sequence ID" value="EKY01587.1"/>
    <property type="molecule type" value="Genomic_DNA"/>
</dbReference>
<name>L1NEF2_9BACT</name>
<protein>
    <submittedName>
        <fullName evidence="1">Uncharacterized protein</fullName>
    </submittedName>
</protein>
<dbReference type="HOGENOM" id="CLU_3255962_0_0_10"/>
<sequence length="42" mass="5128">MLFFFTELNLKEFNSAMQNMEGNATIEIEIQKTTRFYPLYFR</sequence>
<evidence type="ECO:0000313" key="1">
    <source>
        <dbReference type="EMBL" id="EKY01587.1"/>
    </source>
</evidence>
<dbReference type="PATRIC" id="fig|1127699.3.peg.936"/>
<organism evidence="1 2">
    <name type="scientific">Hoylesella saccharolytica F0055</name>
    <dbReference type="NCBI Taxonomy" id="1127699"/>
    <lineage>
        <taxon>Bacteria</taxon>
        <taxon>Pseudomonadati</taxon>
        <taxon>Bacteroidota</taxon>
        <taxon>Bacteroidia</taxon>
        <taxon>Bacteroidales</taxon>
        <taxon>Prevotellaceae</taxon>
        <taxon>Hoylesella</taxon>
    </lineage>
</organism>